<evidence type="ECO:0000256" key="1">
    <source>
        <dbReference type="SAM" id="Phobius"/>
    </source>
</evidence>
<sequence>MGFIVMVLSMIIGLFLIALGFSRIKNKKSRLWNIVAISPGIVLVLFAIWLGVHSESSIIN</sequence>
<dbReference type="RefSeq" id="WP_284680277.1">
    <property type="nucleotide sequence ID" value="NZ_CP060096.1"/>
</dbReference>
<organism evidence="2 3">
    <name type="scientific">Aceticella autotrophica</name>
    <dbReference type="NCBI Taxonomy" id="2755338"/>
    <lineage>
        <taxon>Bacteria</taxon>
        <taxon>Bacillati</taxon>
        <taxon>Bacillota</taxon>
        <taxon>Clostridia</taxon>
        <taxon>Thermoanaerobacterales</taxon>
        <taxon>Thermoanaerobacteraceae</taxon>
        <taxon>Aceticella</taxon>
    </lineage>
</organism>
<keyword evidence="1" id="KW-1133">Transmembrane helix</keyword>
<keyword evidence="1" id="KW-0812">Transmembrane</keyword>
<feature type="transmembrane region" description="Helical" evidence="1">
    <location>
        <begin position="31"/>
        <end position="52"/>
    </location>
</feature>
<protein>
    <submittedName>
        <fullName evidence="2">DUF3953 domain-containing protein</fullName>
    </submittedName>
</protein>
<keyword evidence="1" id="KW-0472">Membrane</keyword>
<dbReference type="EMBL" id="CP060096">
    <property type="protein sequence ID" value="QSZ27573.1"/>
    <property type="molecule type" value="Genomic_DNA"/>
</dbReference>
<dbReference type="Proteomes" id="UP000671913">
    <property type="component" value="Chromosome"/>
</dbReference>
<dbReference type="KEGG" id="aaut:ACETAC_01260"/>
<proteinExistence type="predicted"/>
<gene>
    <name evidence="2" type="ORF">ACETAC_01260</name>
</gene>
<evidence type="ECO:0000313" key="2">
    <source>
        <dbReference type="EMBL" id="QSZ27573.1"/>
    </source>
</evidence>
<accession>A0A975AW93</accession>
<reference evidence="2" key="1">
    <citation type="submission" date="2020-08" db="EMBL/GenBank/DDBJ databases">
        <title>Genomic insights into the carbon and energy metabolism of the first obligate autotrophic acetogenic bacterium Aceticella autotrophica gen. nov., sp. nov.</title>
        <authorList>
            <person name="Toshchakov S.V."/>
            <person name="Elcheninov A.G."/>
            <person name="Kublanov I.V."/>
            <person name="Frolov E.N."/>
            <person name="Lebedinsky A.V."/>
        </authorList>
    </citation>
    <scope>NUCLEOTIDE SEQUENCE</scope>
    <source>
        <strain evidence="2">3443-3Ac</strain>
    </source>
</reference>
<dbReference type="AlphaFoldDB" id="A0A975AW93"/>
<feature type="transmembrane region" description="Helical" evidence="1">
    <location>
        <begin position="6"/>
        <end position="24"/>
    </location>
</feature>
<keyword evidence="3" id="KW-1185">Reference proteome</keyword>
<name>A0A975AW93_9THEO</name>
<evidence type="ECO:0000313" key="3">
    <source>
        <dbReference type="Proteomes" id="UP000671913"/>
    </source>
</evidence>